<dbReference type="Gene3D" id="3.40.50.300">
    <property type="entry name" value="P-loop containing nucleotide triphosphate hydrolases"/>
    <property type="match status" value="1"/>
</dbReference>
<keyword evidence="8 13" id="KW-0342">GTP-binding</keyword>
<dbReference type="GO" id="GO:0003924">
    <property type="term" value="F:GTPase activity"/>
    <property type="evidence" value="ECO:0007669"/>
    <property type="project" value="UniProtKB-UniRule"/>
</dbReference>
<dbReference type="Proteomes" id="UP000015346">
    <property type="component" value="Unassembled WGS sequence"/>
</dbReference>
<evidence type="ECO:0000256" key="1">
    <source>
        <dbReference type="ARBA" id="ARBA00007249"/>
    </source>
</evidence>
<dbReference type="PATRIC" id="fig|1123069.3.peg.2415"/>
<dbReference type="InterPro" id="IPR027417">
    <property type="entry name" value="P-loop_NTPase"/>
</dbReference>
<dbReference type="FunFam" id="3.40.50.300:FF:000003">
    <property type="entry name" value="Elongation factor Tu"/>
    <property type="match status" value="1"/>
</dbReference>
<comment type="catalytic activity">
    <reaction evidence="13">
        <text>GTP + H2O = GDP + phosphate + H(+)</text>
        <dbReference type="Rhea" id="RHEA:19669"/>
        <dbReference type="ChEBI" id="CHEBI:15377"/>
        <dbReference type="ChEBI" id="CHEBI:15378"/>
        <dbReference type="ChEBI" id="CHEBI:37565"/>
        <dbReference type="ChEBI" id="CHEBI:43474"/>
        <dbReference type="ChEBI" id="CHEBI:58189"/>
        <dbReference type="EC" id="3.6.5.3"/>
    </reaction>
</comment>
<dbReference type="FunFam" id="2.40.30.10:FF:000001">
    <property type="entry name" value="Elongation factor Tu"/>
    <property type="match status" value="1"/>
</dbReference>
<dbReference type="PANTHER" id="PTHR43721:SF22">
    <property type="entry name" value="ELONGATION FACTOR TU, MITOCHONDRIAL"/>
    <property type="match status" value="1"/>
</dbReference>
<evidence type="ECO:0000256" key="13">
    <source>
        <dbReference type="HAMAP-Rule" id="MF_00118"/>
    </source>
</evidence>
<name>S9SDB5_9RHOB</name>
<evidence type="ECO:0000256" key="8">
    <source>
        <dbReference type="ARBA" id="ARBA00023134"/>
    </source>
</evidence>
<dbReference type="EC" id="3.6.5.3" evidence="13"/>
<dbReference type="GO" id="GO:0000287">
    <property type="term" value="F:magnesium ion binding"/>
    <property type="evidence" value="ECO:0007669"/>
    <property type="project" value="UniProtKB-UniRule"/>
</dbReference>
<evidence type="ECO:0000256" key="3">
    <source>
        <dbReference type="ARBA" id="ARBA00022741"/>
    </source>
</evidence>
<comment type="similarity">
    <text evidence="1 13">Belongs to the TRAFAC class translation factor GTPase superfamily. Classic translation factor GTPase family. EF-Tu/EF-1A subfamily.</text>
</comment>
<feature type="domain" description="Tr-type G" evidence="14">
    <location>
        <begin position="10"/>
        <end position="201"/>
    </location>
</feature>
<dbReference type="PRINTS" id="PR00315">
    <property type="entry name" value="ELONGATNFCT"/>
</dbReference>
<dbReference type="SUPFAM" id="SSF52540">
    <property type="entry name" value="P-loop containing nucleoside triphosphate hydrolases"/>
    <property type="match status" value="1"/>
</dbReference>
<dbReference type="NCBIfam" id="NF009373">
    <property type="entry name" value="PRK12736.1"/>
    <property type="match status" value="1"/>
</dbReference>
<dbReference type="InterPro" id="IPR033720">
    <property type="entry name" value="EFTU_2"/>
</dbReference>
<evidence type="ECO:0000256" key="6">
    <source>
        <dbReference type="ARBA" id="ARBA00022842"/>
    </source>
</evidence>
<reference evidence="15 16" key="1">
    <citation type="journal article" date="2013" name="Stand. Genomic Sci.">
        <title>Genome sequence of the reddish-pigmented Rubellimicrobium thermophilum type strain (DSM 16684(T)), a member of the Roseobacter clade.</title>
        <authorList>
            <person name="Fiebig A."/>
            <person name="Riedel T."/>
            <person name="Gronow S."/>
            <person name="Petersen J."/>
            <person name="Klenk H.P."/>
            <person name="Goker M."/>
        </authorList>
    </citation>
    <scope>NUCLEOTIDE SEQUENCE [LARGE SCALE GENOMIC DNA]</scope>
    <source>
        <strain evidence="15 16">DSM 16684</strain>
    </source>
</reference>
<proteinExistence type="inferred from homology"/>
<keyword evidence="5 13" id="KW-0378">Hydrolase</keyword>
<dbReference type="InterPro" id="IPR004161">
    <property type="entry name" value="EFTu-like_2"/>
</dbReference>
<dbReference type="NCBIfam" id="TIGR00485">
    <property type="entry name" value="EF-Tu"/>
    <property type="match status" value="1"/>
</dbReference>
<dbReference type="GO" id="GO:0003746">
    <property type="term" value="F:translation elongation factor activity"/>
    <property type="evidence" value="ECO:0007669"/>
    <property type="project" value="UniProtKB-UniRule"/>
</dbReference>
<keyword evidence="6 13" id="KW-0460">Magnesium</keyword>
<protein>
    <recommendedName>
        <fullName evidence="9 13">Elongation factor Tu</fullName>
        <shortName evidence="13">EF-Tu</shortName>
        <ecNumber evidence="13">3.6.5.3</ecNumber>
    </recommendedName>
</protein>
<dbReference type="SUPFAM" id="SSF50465">
    <property type="entry name" value="EF-Tu/eEF-1alpha/eIF2-gamma C-terminal domain"/>
    <property type="match status" value="1"/>
</dbReference>
<dbReference type="NCBIfam" id="NF009372">
    <property type="entry name" value="PRK12735.1"/>
    <property type="match status" value="1"/>
</dbReference>
<dbReference type="InterPro" id="IPR041709">
    <property type="entry name" value="EF-Tu_GTP-bd"/>
</dbReference>
<dbReference type="InterPro" id="IPR009001">
    <property type="entry name" value="Transl_elong_EF1A/Init_IF2_C"/>
</dbReference>
<dbReference type="Pfam" id="PF00009">
    <property type="entry name" value="GTP_EFTU"/>
    <property type="match status" value="1"/>
</dbReference>
<comment type="subunit">
    <text evidence="11">Monomer. Heterotetramer composed of two EF-Ts.EF-Tu dimer complexes.</text>
</comment>
<dbReference type="InterPro" id="IPR009000">
    <property type="entry name" value="Transl_B-barrel_sf"/>
</dbReference>
<dbReference type="CDD" id="cd03707">
    <property type="entry name" value="EFTU_III"/>
    <property type="match status" value="1"/>
</dbReference>
<feature type="binding site" evidence="13">
    <location>
        <begin position="131"/>
        <end position="134"/>
    </location>
    <ligand>
        <name>GTP</name>
        <dbReference type="ChEBI" id="CHEBI:37565"/>
    </ligand>
</feature>
<evidence type="ECO:0000259" key="14">
    <source>
        <dbReference type="PROSITE" id="PS51722"/>
    </source>
</evidence>
<evidence type="ECO:0000256" key="5">
    <source>
        <dbReference type="ARBA" id="ARBA00022801"/>
    </source>
</evidence>
<evidence type="ECO:0000256" key="10">
    <source>
        <dbReference type="ARBA" id="ARBA00058140"/>
    </source>
</evidence>
<dbReference type="SUPFAM" id="SSF50447">
    <property type="entry name" value="Translation proteins"/>
    <property type="match status" value="1"/>
</dbReference>
<feature type="binding site" evidence="13">
    <location>
        <begin position="76"/>
        <end position="80"/>
    </location>
    <ligand>
        <name>GTP</name>
        <dbReference type="ChEBI" id="CHEBI:37565"/>
    </ligand>
</feature>
<dbReference type="NCBIfam" id="TIGR00231">
    <property type="entry name" value="small_GTP"/>
    <property type="match status" value="1"/>
</dbReference>
<dbReference type="CDD" id="cd03697">
    <property type="entry name" value="EFTU_II"/>
    <property type="match status" value="1"/>
</dbReference>
<keyword evidence="2 13" id="KW-0479">Metal-binding</keyword>
<keyword evidence="4 13" id="KW-0251">Elongation factor</keyword>
<dbReference type="EMBL" id="AOLV01000028">
    <property type="protein sequence ID" value="EPX84224.1"/>
    <property type="molecule type" value="Genomic_DNA"/>
</dbReference>
<dbReference type="AlphaFoldDB" id="S9SDB5"/>
<dbReference type="CDD" id="cd01884">
    <property type="entry name" value="EF_Tu"/>
    <property type="match status" value="1"/>
</dbReference>
<dbReference type="InterPro" id="IPR050055">
    <property type="entry name" value="EF-Tu_GTPase"/>
</dbReference>
<dbReference type="InterPro" id="IPR000795">
    <property type="entry name" value="T_Tr_GTP-bd_dom"/>
</dbReference>
<comment type="subcellular location">
    <subcellularLocation>
        <location evidence="13">Cytoplasm</location>
    </subcellularLocation>
</comment>
<evidence type="ECO:0000313" key="15">
    <source>
        <dbReference type="EMBL" id="EPX84224.1"/>
    </source>
</evidence>
<dbReference type="STRING" id="1123069.ruthe_02436"/>
<evidence type="ECO:0000256" key="2">
    <source>
        <dbReference type="ARBA" id="ARBA00022723"/>
    </source>
</evidence>
<evidence type="ECO:0000256" key="9">
    <source>
        <dbReference type="ARBA" id="ARBA00029554"/>
    </source>
</evidence>
<dbReference type="NCBIfam" id="NF000766">
    <property type="entry name" value="PRK00049.1"/>
    <property type="match status" value="1"/>
</dbReference>
<feature type="binding site" evidence="13">
    <location>
        <position position="26"/>
    </location>
    <ligand>
        <name>Mg(2+)</name>
        <dbReference type="ChEBI" id="CHEBI:18420"/>
    </ligand>
</feature>
<dbReference type="Pfam" id="PF03143">
    <property type="entry name" value="GTP_EFTU_D3"/>
    <property type="match status" value="1"/>
</dbReference>
<comment type="caution">
    <text evidence="15">The sequence shown here is derived from an EMBL/GenBank/DDBJ whole genome shotgun (WGS) entry which is preliminary data.</text>
</comment>
<sequence>MAKAKFERTKPHVNIGTIGHVDHGKTTLTAAITKYFGEFKAYDQIDAAPEERARGITISTAHVEYETEARHYAHVDCPGHADYVKNMITGAAQMDGAILVVSAADGPMPQTREHILLARQVGVPALVVYMNKVDQVDDPELLELVEMEVRELLSSYEFPGDDIPIVKGSALAAMEGRDPEIGESSIRALMKAVDEYIPTPVRAIDQPFLMPIEDVFSISGRGTVVTGRVERGVVSVGDELEIVGLRDTRKTVCTGVEMFRKLLDRGEAGDNIGALLRGVNRDDVERGQVLCKPGTVKPHTRFEAEAYILTKEEGGRHTPFFANYRPQFYFRTTDVTGTVKLPAGTEMVMPGDNLKFEVELIAPIAMEDGLRFAIREGGRTVGAGVVSKILA</sequence>
<comment type="function">
    <text evidence="13">GTP hydrolase that promotes the GTP-dependent binding of aminoacyl-tRNA to the A-site of ribosomes during protein biosynthesis.</text>
</comment>
<keyword evidence="3 13" id="KW-0547">Nucleotide-binding</keyword>
<dbReference type="InterPro" id="IPR031157">
    <property type="entry name" value="G_TR_CS"/>
</dbReference>
<dbReference type="PANTHER" id="PTHR43721">
    <property type="entry name" value="ELONGATION FACTOR TU-RELATED"/>
    <property type="match status" value="1"/>
</dbReference>
<comment type="function">
    <text evidence="10">May play an important regulatory role in cell growth and in the bacterial response to nutrient deprivation.</text>
</comment>
<feature type="binding site" evidence="13">
    <location>
        <begin position="19"/>
        <end position="26"/>
    </location>
    <ligand>
        <name>GTP</name>
        <dbReference type="ChEBI" id="CHEBI:37565"/>
    </ligand>
</feature>
<evidence type="ECO:0000256" key="12">
    <source>
        <dbReference type="ARBA" id="ARBA00064283"/>
    </source>
</evidence>
<dbReference type="InterPro" id="IPR005225">
    <property type="entry name" value="Small_GTP-bd"/>
</dbReference>
<keyword evidence="7 13" id="KW-0648">Protein biosynthesis</keyword>
<dbReference type="Pfam" id="PF03144">
    <property type="entry name" value="GTP_EFTU_D2"/>
    <property type="match status" value="1"/>
</dbReference>
<accession>S9SDB5</accession>
<dbReference type="PROSITE" id="PS51722">
    <property type="entry name" value="G_TR_2"/>
    <property type="match status" value="1"/>
</dbReference>
<organism evidence="15 16">
    <name type="scientific">Rubellimicrobium thermophilum DSM 16684</name>
    <dbReference type="NCBI Taxonomy" id="1123069"/>
    <lineage>
        <taxon>Bacteria</taxon>
        <taxon>Pseudomonadati</taxon>
        <taxon>Pseudomonadota</taxon>
        <taxon>Alphaproteobacteria</taxon>
        <taxon>Rhodobacterales</taxon>
        <taxon>Roseobacteraceae</taxon>
        <taxon>Rubellimicrobium</taxon>
    </lineage>
</organism>
<evidence type="ECO:0000256" key="11">
    <source>
        <dbReference type="ARBA" id="ARBA00063778"/>
    </source>
</evidence>
<dbReference type="GO" id="GO:0005525">
    <property type="term" value="F:GTP binding"/>
    <property type="evidence" value="ECO:0007669"/>
    <property type="project" value="UniProtKB-UniRule"/>
</dbReference>
<dbReference type="HAMAP" id="MF_00118_B">
    <property type="entry name" value="EF_Tu_B"/>
    <property type="match status" value="1"/>
</dbReference>
<dbReference type="RefSeq" id="WP_021098516.1">
    <property type="nucleotide sequence ID" value="NZ_KE557322.1"/>
</dbReference>
<keyword evidence="16" id="KW-1185">Reference proteome</keyword>
<comment type="subunit">
    <text evidence="12">(Microbial infection) Upon infection by bacteriophage Qbeta, part of the viral RNA-dependent RNA polymerase complex, the other subunits are the viral replicase catalytic subunit (AC P14647), host ribosomal protein S1 and EF-Ts.</text>
</comment>
<dbReference type="OrthoDB" id="9803139at2"/>
<evidence type="ECO:0000313" key="16">
    <source>
        <dbReference type="Proteomes" id="UP000015346"/>
    </source>
</evidence>
<dbReference type="Gene3D" id="2.40.30.10">
    <property type="entry name" value="Translation factors"/>
    <property type="match status" value="2"/>
</dbReference>
<gene>
    <name evidence="13" type="primary">tuf</name>
    <name evidence="15" type="ORF">ruthe_02436</name>
</gene>
<dbReference type="GO" id="GO:0005737">
    <property type="term" value="C:cytoplasm"/>
    <property type="evidence" value="ECO:0007669"/>
    <property type="project" value="UniProtKB-SubCell"/>
</dbReference>
<dbReference type="InterPro" id="IPR004541">
    <property type="entry name" value="Transl_elong_EFTu/EF1A_bac/org"/>
</dbReference>
<dbReference type="InterPro" id="IPR004160">
    <property type="entry name" value="Transl_elong_EFTu/EF1A_C"/>
</dbReference>
<evidence type="ECO:0000256" key="4">
    <source>
        <dbReference type="ARBA" id="ARBA00022768"/>
    </source>
</evidence>
<evidence type="ECO:0000256" key="7">
    <source>
        <dbReference type="ARBA" id="ARBA00022917"/>
    </source>
</evidence>
<dbReference type="HOGENOM" id="CLU_007265_0_0_5"/>
<dbReference type="PROSITE" id="PS00301">
    <property type="entry name" value="G_TR_1"/>
    <property type="match status" value="1"/>
</dbReference>
<keyword evidence="13" id="KW-0963">Cytoplasm</keyword>